<keyword evidence="6" id="KW-0945">Host-virus interaction</keyword>
<dbReference type="GeneID" id="26100732"/>
<keyword evidence="4" id="KW-0167">Capsid protein</keyword>
<proteinExistence type="inferred from homology"/>
<dbReference type="InterPro" id="IPR000931">
    <property type="entry name" value="Adeno_fibre"/>
</dbReference>
<feature type="domain" description="Adenoviral fibre protein knob" evidence="11">
    <location>
        <begin position="113"/>
        <end position="286"/>
    </location>
</feature>
<dbReference type="Proteomes" id="UP000129765">
    <property type="component" value="Segment"/>
</dbReference>
<dbReference type="KEGG" id="vg:26100732"/>
<evidence type="ECO:0000256" key="2">
    <source>
        <dbReference type="ARBA" id="ARBA00004328"/>
    </source>
</evidence>
<evidence type="ECO:0000256" key="3">
    <source>
        <dbReference type="ARBA" id="ARBA00006685"/>
    </source>
</evidence>
<dbReference type="Gene3D" id="2.60.90.10">
    <property type="entry name" value="Adenovirus pIV-related, attachment domain"/>
    <property type="match status" value="1"/>
</dbReference>
<evidence type="ECO:0000256" key="9">
    <source>
        <dbReference type="ARBA" id="ARBA00022921"/>
    </source>
</evidence>
<comment type="subcellular location">
    <subcellularLocation>
        <location evidence="1">Host nucleus</location>
    </subcellularLocation>
    <subcellularLocation>
        <location evidence="2">Virion</location>
    </subcellularLocation>
</comment>
<evidence type="ECO:0000259" key="11">
    <source>
        <dbReference type="Pfam" id="PF00541"/>
    </source>
</evidence>
<organism evidence="12 13">
    <name type="scientific">Simian adenovirus 19</name>
    <dbReference type="NCBI Taxonomy" id="38416"/>
    <lineage>
        <taxon>Viruses</taxon>
        <taxon>Varidnaviria</taxon>
        <taxon>Bamfordvirae</taxon>
        <taxon>Preplasmiviricota</taxon>
        <taxon>Polisuviricotina</taxon>
        <taxon>Pharingeaviricetes</taxon>
        <taxon>Rowavirales</taxon>
        <taxon>Adenoviridae</taxon>
        <taxon>Mastadenovirus</taxon>
        <taxon>Mastadenovirus cynocephali</taxon>
        <taxon>Simian mastadenovirus C</taxon>
    </lineage>
</organism>
<dbReference type="EMBL" id="KP329565">
    <property type="protein sequence ID" value="ALE30447.1"/>
    <property type="molecule type" value="Genomic_DNA"/>
</dbReference>
<dbReference type="InterPro" id="IPR000978">
    <property type="entry name" value="Adeno_fibre_knob"/>
</dbReference>
<evidence type="ECO:0000313" key="13">
    <source>
        <dbReference type="Proteomes" id="UP000129765"/>
    </source>
</evidence>
<keyword evidence="7" id="KW-1161">Viral attachment to host cell</keyword>
<dbReference type="InterPro" id="IPR008982">
    <property type="entry name" value="Adenovirus_pIV-like_att"/>
</dbReference>
<accession>A0A0M4N435</accession>
<dbReference type="Pfam" id="PF00541">
    <property type="entry name" value="Adeno_knob"/>
    <property type="match status" value="1"/>
</dbReference>
<evidence type="ECO:0000256" key="8">
    <source>
        <dbReference type="ARBA" id="ARBA00022844"/>
    </source>
</evidence>
<name>A0A0M4N435_9ADEN</name>
<keyword evidence="8" id="KW-0946">Virion</keyword>
<dbReference type="RefSeq" id="YP_009174210.1">
    <property type="nucleotide sequence ID" value="NC_028107.1"/>
</dbReference>
<keyword evidence="13" id="KW-1185">Reference proteome</keyword>
<dbReference type="SUPFAM" id="SSF51225">
    <property type="entry name" value="Fibre shaft of virus attachment proteins"/>
    <property type="match status" value="1"/>
</dbReference>
<keyword evidence="9" id="KW-0426">Late protein</keyword>
<dbReference type="OrthoDB" id="14820at10239"/>
<evidence type="ECO:0000256" key="7">
    <source>
        <dbReference type="ARBA" id="ARBA00022804"/>
    </source>
</evidence>
<dbReference type="Gene3D" id="6.20.10.20">
    <property type="match status" value="1"/>
</dbReference>
<dbReference type="SUPFAM" id="SSF49835">
    <property type="entry name" value="Virus attachment protein globular domain"/>
    <property type="match status" value="1"/>
</dbReference>
<dbReference type="GO" id="GO:0019028">
    <property type="term" value="C:viral capsid"/>
    <property type="evidence" value="ECO:0007669"/>
    <property type="project" value="UniProtKB-KW"/>
</dbReference>
<comment type="similarity">
    <text evidence="3">Belongs to the adenoviridae fiber family.</text>
</comment>
<keyword evidence="10" id="KW-1160">Virus entry into host cell</keyword>
<evidence type="ECO:0000256" key="1">
    <source>
        <dbReference type="ARBA" id="ARBA00004147"/>
    </source>
</evidence>
<keyword evidence="5" id="KW-1048">Host nucleus</keyword>
<evidence type="ECO:0000256" key="6">
    <source>
        <dbReference type="ARBA" id="ARBA00022581"/>
    </source>
</evidence>
<dbReference type="InterPro" id="IPR009013">
    <property type="entry name" value="Attachment_protein_shaft_sf"/>
</dbReference>
<reference evidence="12 13" key="1">
    <citation type="journal article" date="2015" name="Arch. Virol.">
        <title>Taxonomy proposal for Old World monkey adenoviruses: characterisation of several non-human, non-ape primate adenovirus lineages.</title>
        <authorList>
            <person name="Panto L."/>
            <person name="Podgorski I.I."/>
            <person name="Janoska M."/>
            <person name="Marko O."/>
            <person name="Harrach B."/>
        </authorList>
    </citation>
    <scope>NUCLEOTIDE SEQUENCE [LARGE SCALE GENOMIC DNA]</scope>
    <source>
        <strain evidence="12">AA153</strain>
    </source>
</reference>
<dbReference type="GO" id="GO:0007155">
    <property type="term" value="P:cell adhesion"/>
    <property type="evidence" value="ECO:0007669"/>
    <property type="project" value="InterPro"/>
</dbReference>
<dbReference type="GO" id="GO:0046718">
    <property type="term" value="P:symbiont entry into host cell"/>
    <property type="evidence" value="ECO:0007669"/>
    <property type="project" value="UniProtKB-KW"/>
</dbReference>
<dbReference type="PRINTS" id="PR00307">
    <property type="entry name" value="ADENOVSFIBRE"/>
</dbReference>
<evidence type="ECO:0000313" key="12">
    <source>
        <dbReference type="EMBL" id="ALE30447.1"/>
    </source>
</evidence>
<sequence>MKRTKIDEDFNPVYPYDAESSPSVPFVTPPFVASNGFTESPAGVLALRYNQPLYMNNGALSLKTGGGFTQTNGTLHINVDSTKGLELTNSQIAVKLENDLKFSPNGKITLNPISLWTQPTTTANCTVYQTLDSQFLLCLTKNDAHIVGSVCLTGLQGTLNNLPTNTTVTVELIFNSDGQLQSSPLVADSWGIREQNASTEVSNAIQFMPNSLIYTRGQAGDPKNNYYTTTYLRGNTGRPIILTVTLNGSSSIASTNQYSLTFRWRNTYANERFSTPFASFVYIAEQ</sequence>
<dbReference type="GO" id="GO:0042025">
    <property type="term" value="C:host cell nucleus"/>
    <property type="evidence" value="ECO:0007669"/>
    <property type="project" value="UniProtKB-SubCell"/>
</dbReference>
<evidence type="ECO:0000256" key="10">
    <source>
        <dbReference type="ARBA" id="ARBA00023296"/>
    </source>
</evidence>
<dbReference type="GO" id="GO:0019062">
    <property type="term" value="P:virion attachment to host cell"/>
    <property type="evidence" value="ECO:0007669"/>
    <property type="project" value="UniProtKB-KW"/>
</dbReference>
<evidence type="ECO:0000256" key="4">
    <source>
        <dbReference type="ARBA" id="ARBA00022561"/>
    </source>
</evidence>
<protein>
    <submittedName>
        <fullName evidence="12">Fiber-1</fullName>
    </submittedName>
</protein>
<evidence type="ECO:0000256" key="5">
    <source>
        <dbReference type="ARBA" id="ARBA00022562"/>
    </source>
</evidence>